<sequence>MQMSLMEYIAHYFNGDIHRYAQFEGVSCEQILEWIENECYVINGKLVMPVKHLPTPANRK</sequence>
<protein>
    <recommendedName>
        <fullName evidence="3">Phage protein</fullName>
    </recommendedName>
</protein>
<dbReference type="EMBL" id="JBHLXG010000010">
    <property type="protein sequence ID" value="MFC0227158.1"/>
    <property type="molecule type" value="Genomic_DNA"/>
</dbReference>
<name>A0ABV6EDT8_9GAMM</name>
<evidence type="ECO:0008006" key="3">
    <source>
        <dbReference type="Google" id="ProtNLM"/>
    </source>
</evidence>
<evidence type="ECO:0000313" key="1">
    <source>
        <dbReference type="EMBL" id="MFC0227158.1"/>
    </source>
</evidence>
<proteinExistence type="predicted"/>
<evidence type="ECO:0000313" key="2">
    <source>
        <dbReference type="Proteomes" id="UP001589792"/>
    </source>
</evidence>
<organism evidence="1 2">
    <name type="scientific">Serratia aquatilis</name>
    <dbReference type="NCBI Taxonomy" id="1737515"/>
    <lineage>
        <taxon>Bacteria</taxon>
        <taxon>Pseudomonadati</taxon>
        <taxon>Pseudomonadota</taxon>
        <taxon>Gammaproteobacteria</taxon>
        <taxon>Enterobacterales</taxon>
        <taxon>Yersiniaceae</taxon>
        <taxon>Serratia</taxon>
    </lineage>
</organism>
<dbReference type="Proteomes" id="UP001589792">
    <property type="component" value="Unassembled WGS sequence"/>
</dbReference>
<gene>
    <name evidence="1" type="ORF">ACFFJ3_11690</name>
</gene>
<reference evidence="1 2" key="1">
    <citation type="submission" date="2024-09" db="EMBL/GenBank/DDBJ databases">
        <authorList>
            <person name="Sun Q."/>
            <person name="Mori K."/>
        </authorList>
    </citation>
    <scope>NUCLEOTIDE SEQUENCE [LARGE SCALE GENOMIC DNA]</scope>
    <source>
        <strain evidence="1 2">CCM 8626</strain>
    </source>
</reference>
<accession>A0ABV6EDT8</accession>
<keyword evidence="2" id="KW-1185">Reference proteome</keyword>
<dbReference type="RefSeq" id="WP_380675447.1">
    <property type="nucleotide sequence ID" value="NZ_CP173186.1"/>
</dbReference>
<comment type="caution">
    <text evidence="1">The sequence shown here is derived from an EMBL/GenBank/DDBJ whole genome shotgun (WGS) entry which is preliminary data.</text>
</comment>